<name>A0ABS9KZG2_9BACT</name>
<proteinExistence type="predicted"/>
<gene>
    <name evidence="2" type="ORF">LZZ85_25715</name>
</gene>
<comment type="caution">
    <text evidence="2">The sequence shown here is derived from an EMBL/GenBank/DDBJ whole genome shotgun (WGS) entry which is preliminary data.</text>
</comment>
<evidence type="ECO:0000256" key="1">
    <source>
        <dbReference type="SAM" id="MobiDB-lite"/>
    </source>
</evidence>
<feature type="region of interest" description="Disordered" evidence="1">
    <location>
        <begin position="176"/>
        <end position="236"/>
    </location>
</feature>
<keyword evidence="3" id="KW-1185">Reference proteome</keyword>
<sequence>MKYVLILFLFFSTSAFSQWKSYIIGVRGDTLNCVDLNGKKQGPWVIRVAELRGEPGYDEQGYFEDDLKVGKWVRFSLMGDKIAEENYRWGQLSGKNKYYTRTGGLLREETWRAIEPGKKMDTVEVRDPADPSKVIDRVAVKVEGSAVRHGTTTFYDPEWGTVVKTEEWWMNKIKTGDAIPGENDDELKPIDPRKKATAKTDKDKDEKEAAKPAAILEYEKKNKGKKIKERDGRTGN</sequence>
<evidence type="ECO:0000313" key="2">
    <source>
        <dbReference type="EMBL" id="MCG2617725.1"/>
    </source>
</evidence>
<dbReference type="Proteomes" id="UP001165367">
    <property type="component" value="Unassembled WGS sequence"/>
</dbReference>
<dbReference type="EMBL" id="JAKLTR010000024">
    <property type="protein sequence ID" value="MCG2617725.1"/>
    <property type="molecule type" value="Genomic_DNA"/>
</dbReference>
<dbReference type="RefSeq" id="WP_237876540.1">
    <property type="nucleotide sequence ID" value="NZ_JAKLTR010000024.1"/>
</dbReference>
<evidence type="ECO:0000313" key="3">
    <source>
        <dbReference type="Proteomes" id="UP001165367"/>
    </source>
</evidence>
<organism evidence="2 3">
    <name type="scientific">Terrimonas ginsenosidimutans</name>
    <dbReference type="NCBI Taxonomy" id="2908004"/>
    <lineage>
        <taxon>Bacteria</taxon>
        <taxon>Pseudomonadati</taxon>
        <taxon>Bacteroidota</taxon>
        <taxon>Chitinophagia</taxon>
        <taxon>Chitinophagales</taxon>
        <taxon>Chitinophagaceae</taxon>
        <taxon>Terrimonas</taxon>
    </lineage>
</organism>
<dbReference type="Gene3D" id="2.20.110.10">
    <property type="entry name" value="Histone H3 K4-specific methyltransferase SET7/9 N-terminal domain"/>
    <property type="match status" value="1"/>
</dbReference>
<feature type="compositionally biased region" description="Basic and acidic residues" evidence="1">
    <location>
        <begin position="186"/>
        <end position="210"/>
    </location>
</feature>
<protein>
    <submittedName>
        <fullName evidence="2">Uncharacterized protein</fullName>
    </submittedName>
</protein>
<accession>A0ABS9KZG2</accession>
<reference evidence="2" key="1">
    <citation type="submission" date="2022-01" db="EMBL/GenBank/DDBJ databases">
        <authorList>
            <person name="Jo J.-H."/>
            <person name="Im W.-T."/>
        </authorList>
    </citation>
    <scope>NUCLEOTIDE SEQUENCE</scope>
    <source>
        <strain evidence="2">NA20</strain>
    </source>
</reference>
<dbReference type="SUPFAM" id="SSF82185">
    <property type="entry name" value="Histone H3 K4-specific methyltransferase SET7/9 N-terminal domain"/>
    <property type="match status" value="1"/>
</dbReference>